<sequence length="75" mass="8323">MGTVCCTYEYIGSVLNGTDTASRANSFMRRKAVLQAEAHDTSIGAMLMQRGTEVRFWYNESADRGRLMALSRGIV</sequence>
<keyword evidence="2" id="KW-1185">Reference proteome</keyword>
<dbReference type="Proteomes" id="UP000187012">
    <property type="component" value="Unassembled WGS sequence"/>
</dbReference>
<proteinExistence type="predicted"/>
<dbReference type="EMBL" id="CYGX02000022">
    <property type="protein sequence ID" value="SIT39709.1"/>
    <property type="molecule type" value="Genomic_DNA"/>
</dbReference>
<gene>
    <name evidence="1" type="ORF">BN2475_220041</name>
</gene>
<dbReference type="STRING" id="1247936.BN2475_220041"/>
<reference evidence="1 2" key="1">
    <citation type="submission" date="2016-12" db="EMBL/GenBank/DDBJ databases">
        <authorList>
            <person name="Song W.-J."/>
            <person name="Kurnit D.M."/>
        </authorList>
    </citation>
    <scope>NUCLEOTIDE SEQUENCE [LARGE SCALE GENOMIC DNA]</scope>
    <source>
        <strain evidence="1 2">STM7296</strain>
    </source>
</reference>
<name>A0A1N7RXD0_9BURK</name>
<organism evidence="1 2">
    <name type="scientific">Paraburkholderia ribeironis</name>
    <dbReference type="NCBI Taxonomy" id="1247936"/>
    <lineage>
        <taxon>Bacteria</taxon>
        <taxon>Pseudomonadati</taxon>
        <taxon>Pseudomonadota</taxon>
        <taxon>Betaproteobacteria</taxon>
        <taxon>Burkholderiales</taxon>
        <taxon>Burkholderiaceae</taxon>
        <taxon>Paraburkholderia</taxon>
    </lineage>
</organism>
<protein>
    <submittedName>
        <fullName evidence="1">Uncharacterized protein</fullName>
    </submittedName>
</protein>
<accession>A0A1N7RXD0</accession>
<dbReference type="AlphaFoldDB" id="A0A1N7RXD0"/>
<evidence type="ECO:0000313" key="2">
    <source>
        <dbReference type="Proteomes" id="UP000187012"/>
    </source>
</evidence>
<evidence type="ECO:0000313" key="1">
    <source>
        <dbReference type="EMBL" id="SIT39709.1"/>
    </source>
</evidence>